<reference evidence="1" key="2">
    <citation type="journal article" date="2023" name="IMA Fungus">
        <title>Comparative genomic study of the Penicillium genus elucidates a diverse pangenome and 15 lateral gene transfer events.</title>
        <authorList>
            <person name="Petersen C."/>
            <person name="Sorensen T."/>
            <person name="Nielsen M.R."/>
            <person name="Sondergaard T.E."/>
            <person name="Sorensen J.L."/>
            <person name="Fitzpatrick D.A."/>
            <person name="Frisvad J.C."/>
            <person name="Nielsen K.L."/>
        </authorList>
    </citation>
    <scope>NUCLEOTIDE SEQUENCE</scope>
    <source>
        <strain evidence="1">IBT 17660</strain>
    </source>
</reference>
<proteinExistence type="predicted"/>
<name>A0A9W9WHD8_9EURO</name>
<reference evidence="1" key="1">
    <citation type="submission" date="2022-12" db="EMBL/GenBank/DDBJ databases">
        <authorList>
            <person name="Petersen C."/>
        </authorList>
    </citation>
    <scope>NUCLEOTIDE SEQUENCE</scope>
    <source>
        <strain evidence="1">IBT 17660</strain>
    </source>
</reference>
<organism evidence="1 2">
    <name type="scientific">Penicillium desertorum</name>
    <dbReference type="NCBI Taxonomy" id="1303715"/>
    <lineage>
        <taxon>Eukaryota</taxon>
        <taxon>Fungi</taxon>
        <taxon>Dikarya</taxon>
        <taxon>Ascomycota</taxon>
        <taxon>Pezizomycotina</taxon>
        <taxon>Eurotiomycetes</taxon>
        <taxon>Eurotiomycetidae</taxon>
        <taxon>Eurotiales</taxon>
        <taxon>Aspergillaceae</taxon>
        <taxon>Penicillium</taxon>
    </lineage>
</organism>
<evidence type="ECO:0000313" key="2">
    <source>
        <dbReference type="Proteomes" id="UP001147760"/>
    </source>
</evidence>
<dbReference type="EMBL" id="JAPWDO010000007">
    <property type="protein sequence ID" value="KAJ5462194.1"/>
    <property type="molecule type" value="Genomic_DNA"/>
</dbReference>
<comment type="caution">
    <text evidence="1">The sequence shown here is derived from an EMBL/GenBank/DDBJ whole genome shotgun (WGS) entry which is preliminary data.</text>
</comment>
<gene>
    <name evidence="1" type="ORF">N7530_010399</name>
</gene>
<evidence type="ECO:0000313" key="1">
    <source>
        <dbReference type="EMBL" id="KAJ5462194.1"/>
    </source>
</evidence>
<dbReference type="AlphaFoldDB" id="A0A9W9WHD8"/>
<dbReference type="OrthoDB" id="10607599at2759"/>
<sequence>MYGADVCAFGVHSFLSVTFSPRSLAAILVEKRMVCYKPAKCRSDRLACDFNKRGEICKTQVPHTTPQPTTLVATMNMESLLASKYMYILNSLITTHLRSQPRHPHSLSLLSPVNLLALLVLLAVSPLSKSKLLGSMPSATVLSEFKSSKFNVRNEIGGERGG</sequence>
<protein>
    <submittedName>
        <fullName evidence="1">Uncharacterized protein</fullName>
    </submittedName>
</protein>
<keyword evidence="2" id="KW-1185">Reference proteome</keyword>
<dbReference type="Proteomes" id="UP001147760">
    <property type="component" value="Unassembled WGS sequence"/>
</dbReference>
<accession>A0A9W9WHD8</accession>